<feature type="region of interest" description="Disordered" evidence="1">
    <location>
        <begin position="32"/>
        <end position="90"/>
    </location>
</feature>
<organism evidence="2 3">
    <name type="scientific">Aeromonas phage LAh_7</name>
    <dbReference type="NCBI Taxonomy" id="2591031"/>
    <lineage>
        <taxon>Viruses</taxon>
        <taxon>Duplodnaviria</taxon>
        <taxon>Heunggongvirae</taxon>
        <taxon>Uroviricota</taxon>
        <taxon>Caudoviricetes</taxon>
        <taxon>Casjensviridae</taxon>
        <taxon>Sharonstreetvirus</taxon>
        <taxon>Sharonstreetvirus LAh7</taxon>
    </lineage>
</organism>
<sequence>MRPVMSPAASWRWPPGKRAWGPLAPIAARPAMATGTTPTGQTVTPWRSPPWRRSRTNTGQTGRARSDGQDFIHAQRDSDRSGGRGLCRPLVARPGILPAYRRRHL</sequence>
<evidence type="ECO:0000313" key="2">
    <source>
        <dbReference type="EMBL" id="QDH46697.1"/>
    </source>
</evidence>
<evidence type="ECO:0000256" key="1">
    <source>
        <dbReference type="SAM" id="MobiDB-lite"/>
    </source>
</evidence>
<accession>A0A514A091</accession>
<proteinExistence type="predicted"/>
<protein>
    <submittedName>
        <fullName evidence="2">Uncharacterized protein</fullName>
    </submittedName>
</protein>
<dbReference type="Proteomes" id="UP000318298">
    <property type="component" value="Segment"/>
</dbReference>
<feature type="compositionally biased region" description="Basic and acidic residues" evidence="1">
    <location>
        <begin position="64"/>
        <end position="82"/>
    </location>
</feature>
<gene>
    <name evidence="2" type="ORF">LAh7_10</name>
</gene>
<reference evidence="2 3" key="1">
    <citation type="submission" date="2019-04" db="EMBL/GenBank/DDBJ databases">
        <title>Novel bacteriophages capable of disrupting biofilms from clinical strains of Aeromonas hydrophila with intrinsic antibiotic resistance.</title>
        <authorList>
            <person name="Kabwe M."/>
            <person name="Brown T.L."/>
            <person name="Speirs L."/>
            <person name="Ku H."/>
            <person name="Leach M."/>
            <person name="Chan H.T."/>
            <person name="Petrovski S."/>
            <person name="Lock P."/>
            <person name="Tucci J."/>
        </authorList>
    </citation>
    <scope>NUCLEOTIDE SEQUENCE [LARGE SCALE GENOMIC DNA]</scope>
</reference>
<evidence type="ECO:0000313" key="3">
    <source>
        <dbReference type="Proteomes" id="UP000318298"/>
    </source>
</evidence>
<name>A0A514A091_9CAUD</name>
<feature type="compositionally biased region" description="Low complexity" evidence="1">
    <location>
        <begin position="34"/>
        <end position="49"/>
    </location>
</feature>
<keyword evidence="3" id="KW-1185">Reference proteome</keyword>
<dbReference type="EMBL" id="MK838113">
    <property type="protein sequence ID" value="QDH46697.1"/>
    <property type="molecule type" value="Genomic_DNA"/>
</dbReference>